<evidence type="ECO:0000259" key="6">
    <source>
        <dbReference type="PROSITE" id="PS50893"/>
    </source>
</evidence>
<dbReference type="PROSITE" id="PS50893">
    <property type="entry name" value="ABC_TRANSPORTER_2"/>
    <property type="match status" value="1"/>
</dbReference>
<accession>A0A432XAW3</accession>
<evidence type="ECO:0000256" key="4">
    <source>
        <dbReference type="ARBA" id="ARBA00022967"/>
    </source>
</evidence>
<organism evidence="7 8">
    <name type="scientific">Pseudidiomarina aquimaris</name>
    <dbReference type="NCBI Taxonomy" id="641841"/>
    <lineage>
        <taxon>Bacteria</taxon>
        <taxon>Pseudomonadati</taxon>
        <taxon>Pseudomonadota</taxon>
        <taxon>Gammaproteobacteria</taxon>
        <taxon>Alteromonadales</taxon>
        <taxon>Idiomarinaceae</taxon>
        <taxon>Pseudidiomarina</taxon>
    </lineage>
</organism>
<evidence type="ECO:0000256" key="5">
    <source>
        <dbReference type="ARBA" id="ARBA00037066"/>
    </source>
</evidence>
<dbReference type="GO" id="GO:0005524">
    <property type="term" value="F:ATP binding"/>
    <property type="evidence" value="ECO:0007669"/>
    <property type="project" value="UniProtKB-KW"/>
</dbReference>
<comment type="function">
    <text evidence="5">Part of the ABC transporter complex HmuTUV involved in hemin import. Responsible for energy coupling to the transport system.</text>
</comment>
<dbReference type="CDD" id="cd03214">
    <property type="entry name" value="ABC_Iron-Siderophores_B12_Hemin"/>
    <property type="match status" value="1"/>
</dbReference>
<dbReference type="Pfam" id="PF00005">
    <property type="entry name" value="ABC_tran"/>
    <property type="match status" value="1"/>
</dbReference>
<gene>
    <name evidence="7" type="ORF">CWE21_12890</name>
</gene>
<comment type="caution">
    <text evidence="7">The sequence shown here is derived from an EMBL/GenBank/DDBJ whole genome shotgun (WGS) entry which is preliminary data.</text>
</comment>
<dbReference type="PROSITE" id="PS00211">
    <property type="entry name" value="ABC_TRANSPORTER_1"/>
    <property type="match status" value="1"/>
</dbReference>
<evidence type="ECO:0000313" key="8">
    <source>
        <dbReference type="Proteomes" id="UP000286678"/>
    </source>
</evidence>
<sequence>MSLVSQQLSYGTRLKNVSFTVPEGQLVGIIGANGAGKTTLLHTLTGQLAPSAGSVHFAGVDISQLEPLQRRQLFGFLPQNPSAHAEVSVAHFLQSGLVNLPLKVSASEELARVVKLLQLENYLARPFTQLSGGEQRRVQLARALLGDQPWLVCDEPTASLDLHYQLHVMQLLKSLAAQGKTITVALHDLSLAARFCDQLVLLRHGALLAADQPAAVLTDANLAQAFGIKARWLCTEQGVALLPSLLDDQD</sequence>
<dbReference type="RefSeq" id="WP_126834848.1">
    <property type="nucleotide sequence ID" value="NZ_PIPT01000012.1"/>
</dbReference>
<dbReference type="SUPFAM" id="SSF52540">
    <property type="entry name" value="P-loop containing nucleoside triphosphate hydrolases"/>
    <property type="match status" value="1"/>
</dbReference>
<dbReference type="SMART" id="SM00382">
    <property type="entry name" value="AAA"/>
    <property type="match status" value="1"/>
</dbReference>
<evidence type="ECO:0000256" key="1">
    <source>
        <dbReference type="ARBA" id="ARBA00022448"/>
    </source>
</evidence>
<name>A0A432XAW3_9GAMM</name>
<keyword evidence="4" id="KW-1278">Translocase</keyword>
<dbReference type="GO" id="GO:0016887">
    <property type="term" value="F:ATP hydrolysis activity"/>
    <property type="evidence" value="ECO:0007669"/>
    <property type="project" value="InterPro"/>
</dbReference>
<dbReference type="Proteomes" id="UP000286678">
    <property type="component" value="Unassembled WGS sequence"/>
</dbReference>
<reference evidence="8" key="1">
    <citation type="journal article" date="2018" name="Front. Microbiol.">
        <title>Genome-Based Analysis Reveals the Taxonomy and Diversity of the Family Idiomarinaceae.</title>
        <authorList>
            <person name="Liu Y."/>
            <person name="Lai Q."/>
            <person name="Shao Z."/>
        </authorList>
    </citation>
    <scope>NUCLEOTIDE SEQUENCE [LARGE SCALE GENOMIC DNA]</scope>
    <source>
        <strain evidence="8">SW15</strain>
    </source>
</reference>
<keyword evidence="2" id="KW-0547">Nucleotide-binding</keyword>
<dbReference type="InterPro" id="IPR003439">
    <property type="entry name" value="ABC_transporter-like_ATP-bd"/>
</dbReference>
<keyword evidence="3 7" id="KW-0067">ATP-binding</keyword>
<evidence type="ECO:0000256" key="2">
    <source>
        <dbReference type="ARBA" id="ARBA00022741"/>
    </source>
</evidence>
<dbReference type="PANTHER" id="PTHR42794:SF1">
    <property type="entry name" value="HEMIN IMPORT ATP-BINDING PROTEIN HMUV"/>
    <property type="match status" value="1"/>
</dbReference>
<proteinExistence type="predicted"/>
<dbReference type="InterPro" id="IPR027417">
    <property type="entry name" value="P-loop_NTPase"/>
</dbReference>
<evidence type="ECO:0000256" key="3">
    <source>
        <dbReference type="ARBA" id="ARBA00022840"/>
    </source>
</evidence>
<dbReference type="EMBL" id="PIPT01000012">
    <property type="protein sequence ID" value="RUO45898.1"/>
    <property type="molecule type" value="Genomic_DNA"/>
</dbReference>
<feature type="domain" description="ABC transporter" evidence="6">
    <location>
        <begin position="3"/>
        <end position="229"/>
    </location>
</feature>
<evidence type="ECO:0000313" key="7">
    <source>
        <dbReference type="EMBL" id="RUO45898.1"/>
    </source>
</evidence>
<dbReference type="InterPro" id="IPR017871">
    <property type="entry name" value="ABC_transporter-like_CS"/>
</dbReference>
<dbReference type="OrthoDB" id="5292475at2"/>
<dbReference type="InterPro" id="IPR003593">
    <property type="entry name" value="AAA+_ATPase"/>
</dbReference>
<keyword evidence="1" id="KW-0813">Transport</keyword>
<keyword evidence="8" id="KW-1185">Reference proteome</keyword>
<dbReference type="Gene3D" id="3.40.50.300">
    <property type="entry name" value="P-loop containing nucleotide triphosphate hydrolases"/>
    <property type="match status" value="1"/>
</dbReference>
<protein>
    <submittedName>
        <fullName evidence="7">ABC transporter ATP-binding protein</fullName>
    </submittedName>
</protein>
<dbReference type="PANTHER" id="PTHR42794">
    <property type="entry name" value="HEMIN IMPORT ATP-BINDING PROTEIN HMUV"/>
    <property type="match status" value="1"/>
</dbReference>
<dbReference type="AlphaFoldDB" id="A0A432XAW3"/>